<dbReference type="Pfam" id="PF07702">
    <property type="entry name" value="UTRA"/>
    <property type="match status" value="1"/>
</dbReference>
<dbReference type="AlphaFoldDB" id="A0AAU8AD54"/>
<dbReference type="EMBL" id="CP123384">
    <property type="protein sequence ID" value="XCC92464.1"/>
    <property type="molecule type" value="Genomic_DNA"/>
</dbReference>
<feature type="domain" description="HTH gntR-type" evidence="5">
    <location>
        <begin position="22"/>
        <end position="90"/>
    </location>
</feature>
<dbReference type="GO" id="GO:0003700">
    <property type="term" value="F:DNA-binding transcription factor activity"/>
    <property type="evidence" value="ECO:0007669"/>
    <property type="project" value="InterPro"/>
</dbReference>
<dbReference type="SMART" id="SM00345">
    <property type="entry name" value="HTH_GNTR"/>
    <property type="match status" value="1"/>
</dbReference>
<organism evidence="6">
    <name type="scientific">Alloyangia sp. H15</name>
    <dbReference type="NCBI Taxonomy" id="3029062"/>
    <lineage>
        <taxon>Bacteria</taxon>
        <taxon>Pseudomonadati</taxon>
        <taxon>Pseudomonadota</taxon>
        <taxon>Alphaproteobacteria</taxon>
        <taxon>Rhodobacterales</taxon>
        <taxon>Roseobacteraceae</taxon>
        <taxon>Alloyangia</taxon>
    </lineage>
</organism>
<keyword evidence="2" id="KW-0238">DNA-binding</keyword>
<reference evidence="6" key="1">
    <citation type="submission" date="2023-02" db="EMBL/GenBank/DDBJ databases">
        <title>Description and genomic characterization of Salipiger bruguierae sp. nov., isolated from the sediment of mangrove plant Bruguiera sexangula.</title>
        <authorList>
            <person name="Long M."/>
        </authorList>
    </citation>
    <scope>NUCLEOTIDE SEQUENCE</scope>
    <source>
        <strain evidence="6">H15</strain>
    </source>
</reference>
<dbReference type="InterPro" id="IPR000524">
    <property type="entry name" value="Tscrpt_reg_HTH_GntR"/>
</dbReference>
<dbReference type="SUPFAM" id="SSF46785">
    <property type="entry name" value="Winged helix' DNA-binding domain"/>
    <property type="match status" value="1"/>
</dbReference>
<dbReference type="InterPro" id="IPR036388">
    <property type="entry name" value="WH-like_DNA-bd_sf"/>
</dbReference>
<keyword evidence="1" id="KW-0805">Transcription regulation</keyword>
<evidence type="ECO:0000256" key="4">
    <source>
        <dbReference type="SAM" id="MobiDB-lite"/>
    </source>
</evidence>
<proteinExistence type="predicted"/>
<accession>A0AAU8AD54</accession>
<dbReference type="InterPro" id="IPR050679">
    <property type="entry name" value="Bact_HTH_transcr_reg"/>
</dbReference>
<dbReference type="InterPro" id="IPR036390">
    <property type="entry name" value="WH_DNA-bd_sf"/>
</dbReference>
<evidence type="ECO:0000256" key="3">
    <source>
        <dbReference type="ARBA" id="ARBA00023163"/>
    </source>
</evidence>
<evidence type="ECO:0000313" key="6">
    <source>
        <dbReference type="EMBL" id="XCC92464.1"/>
    </source>
</evidence>
<dbReference type="InterPro" id="IPR028978">
    <property type="entry name" value="Chorismate_lyase_/UTRA_dom_sf"/>
</dbReference>
<dbReference type="RefSeq" id="WP_353471294.1">
    <property type="nucleotide sequence ID" value="NZ_CP123384.1"/>
</dbReference>
<evidence type="ECO:0000256" key="1">
    <source>
        <dbReference type="ARBA" id="ARBA00023015"/>
    </source>
</evidence>
<dbReference type="PANTHER" id="PTHR44846">
    <property type="entry name" value="MANNOSYL-D-GLYCERATE TRANSPORT/METABOLISM SYSTEM REPRESSOR MNGR-RELATED"/>
    <property type="match status" value="1"/>
</dbReference>
<gene>
    <name evidence="6" type="ORF">PVT71_08125</name>
</gene>
<dbReference type="PANTHER" id="PTHR44846:SF1">
    <property type="entry name" value="MANNOSYL-D-GLYCERATE TRANSPORT_METABOLISM SYSTEM REPRESSOR MNGR-RELATED"/>
    <property type="match status" value="1"/>
</dbReference>
<dbReference type="CDD" id="cd07377">
    <property type="entry name" value="WHTH_GntR"/>
    <property type="match status" value="1"/>
</dbReference>
<dbReference type="PRINTS" id="PR00035">
    <property type="entry name" value="HTHGNTR"/>
</dbReference>
<dbReference type="SMART" id="SM00866">
    <property type="entry name" value="UTRA"/>
    <property type="match status" value="1"/>
</dbReference>
<dbReference type="GO" id="GO:0045892">
    <property type="term" value="P:negative regulation of DNA-templated transcription"/>
    <property type="evidence" value="ECO:0007669"/>
    <property type="project" value="TreeGrafter"/>
</dbReference>
<feature type="region of interest" description="Disordered" evidence="4">
    <location>
        <begin position="1"/>
        <end position="21"/>
    </location>
</feature>
<dbReference type="PROSITE" id="PS50949">
    <property type="entry name" value="HTH_GNTR"/>
    <property type="match status" value="1"/>
</dbReference>
<dbReference type="Gene3D" id="1.10.10.10">
    <property type="entry name" value="Winged helix-like DNA-binding domain superfamily/Winged helix DNA-binding domain"/>
    <property type="match status" value="1"/>
</dbReference>
<dbReference type="Gene3D" id="3.40.1410.10">
    <property type="entry name" value="Chorismate lyase-like"/>
    <property type="match status" value="1"/>
</dbReference>
<evidence type="ECO:0000256" key="2">
    <source>
        <dbReference type="ARBA" id="ARBA00023125"/>
    </source>
</evidence>
<protein>
    <submittedName>
        <fullName evidence="6">GntR family transcriptional regulator</fullName>
    </submittedName>
</protein>
<dbReference type="GO" id="GO:0003677">
    <property type="term" value="F:DNA binding"/>
    <property type="evidence" value="ECO:0007669"/>
    <property type="project" value="UniProtKB-KW"/>
</dbReference>
<keyword evidence="3" id="KW-0804">Transcription</keyword>
<dbReference type="InterPro" id="IPR011663">
    <property type="entry name" value="UTRA"/>
</dbReference>
<sequence length="258" mass="29070">MTGHESDQDTAPEELQGAGTSTPLYLQVAHRLERQIVSGERAVGSLLPPEAELAVQLGVSRHTVRQAIAQLRKRGMLAARKGVGTRVEASKPDWRDRFRNDSRDDLFEFASQSEFFIRQKERREVRGKTAAEIGCRPGKRLIYMAGPRHFIGEPTPFCWNEVYLDPIAQDVVADMTVLRSSLFQLIEQRTGERIEEIQQEIRAVAICPEVCAELNRPEGTIGLRITRRYLASGGRLLEYAIQTSPDDSFAYRTNLSAE</sequence>
<evidence type="ECO:0000259" key="5">
    <source>
        <dbReference type="PROSITE" id="PS50949"/>
    </source>
</evidence>
<dbReference type="SUPFAM" id="SSF64288">
    <property type="entry name" value="Chorismate lyase-like"/>
    <property type="match status" value="1"/>
</dbReference>
<name>A0AAU8AD54_9RHOB</name>
<dbReference type="Pfam" id="PF00392">
    <property type="entry name" value="GntR"/>
    <property type="match status" value="1"/>
</dbReference>